<dbReference type="EMBL" id="AITY01000039">
    <property type="protein sequence ID" value="EOM21847.1"/>
    <property type="molecule type" value="Genomic_DNA"/>
</dbReference>
<dbReference type="SUPFAM" id="SSF55804">
    <property type="entry name" value="Phoshotransferase/anion transport protein"/>
    <property type="match status" value="1"/>
</dbReference>
<reference evidence="2 3" key="1">
    <citation type="submission" date="2013-02" db="EMBL/GenBank/DDBJ databases">
        <title>The Genome Sequence of Enterococcus faecium HM1072.</title>
        <authorList>
            <consortium name="The Broad Institute Genome Sequencing Platform"/>
            <consortium name="The Broad Institute Genome Sequencing Center for Infectious Disease"/>
            <person name="Earl A.M."/>
            <person name="Gilmore M.S."/>
            <person name="Lebreton F."/>
            <person name="Courvalin P."/>
            <person name="Walker B."/>
            <person name="Young S.K."/>
            <person name="Zeng Q."/>
            <person name="Gargeya S."/>
            <person name="Fitzgerald M."/>
            <person name="Haas B."/>
            <person name="Abouelleil A."/>
            <person name="Alvarado L."/>
            <person name="Arachchi H.M."/>
            <person name="Berlin A.M."/>
            <person name="Chapman S.B."/>
            <person name="Dewar J."/>
            <person name="Goldberg J."/>
            <person name="Griggs A."/>
            <person name="Gujja S."/>
            <person name="Hansen M."/>
            <person name="Howarth C."/>
            <person name="Imamovic A."/>
            <person name="Larimer J."/>
            <person name="McCowan C."/>
            <person name="Murphy C."/>
            <person name="Neiman D."/>
            <person name="Pearson M."/>
            <person name="Priest M."/>
            <person name="Roberts A."/>
            <person name="Saif S."/>
            <person name="Shea T."/>
            <person name="Sisk P."/>
            <person name="Sykes S."/>
            <person name="Wortman J."/>
            <person name="Nusbaum C."/>
            <person name="Birren B."/>
        </authorList>
    </citation>
    <scope>NUCLEOTIDE SEQUENCE [LARGE SCALE GENOMIC DNA]</scope>
    <source>
        <strain evidence="2 3">HM1072</strain>
    </source>
</reference>
<evidence type="ECO:0000259" key="1">
    <source>
        <dbReference type="PROSITE" id="PS51094"/>
    </source>
</evidence>
<organism evidence="2 3">
    <name type="scientific">Enterococcus faecium EnGen0192</name>
    <dbReference type="NCBI Taxonomy" id="1157487"/>
    <lineage>
        <taxon>Bacteria</taxon>
        <taxon>Bacillati</taxon>
        <taxon>Bacillota</taxon>
        <taxon>Bacilli</taxon>
        <taxon>Lactobacillales</taxon>
        <taxon>Enterococcaceae</taxon>
        <taxon>Enterococcus</taxon>
    </lineage>
</organism>
<proteinExistence type="predicted"/>
<protein>
    <recommendedName>
        <fullName evidence="1">PTS EIIA type-2 domain-containing protein</fullName>
    </recommendedName>
</protein>
<dbReference type="InterPro" id="IPR016152">
    <property type="entry name" value="PTrfase/Anion_transptr"/>
</dbReference>
<name>A0A829FHK1_ENTFC</name>
<dbReference type="Proteomes" id="UP000013897">
    <property type="component" value="Unassembled WGS sequence"/>
</dbReference>
<accession>A0A829FHK1</accession>
<dbReference type="AlphaFoldDB" id="A0A829FHK1"/>
<dbReference type="PROSITE" id="PS51094">
    <property type="entry name" value="PTS_EIIA_TYPE_2"/>
    <property type="match status" value="1"/>
</dbReference>
<gene>
    <name evidence="2" type="ORF">SSM_02153</name>
</gene>
<feature type="domain" description="PTS EIIA type-2" evidence="1">
    <location>
        <begin position="8"/>
        <end position="154"/>
    </location>
</feature>
<sequence>MAKSKKKRLVGVHSTVFFYQIWKEKKTYQEYLNKLVAPLIRGYYVDEEFEKRILKRESQQSTFVNKEFAFPHTTNQLSQHIVLSVGLITDQGLAETGGNGVIFLFAIPEEMTAEVENELFELYDILFELIKMGIDEFIELAPTQESFLKLIKSKGERLHE</sequence>
<dbReference type="InterPro" id="IPR002178">
    <property type="entry name" value="PTS_EIIA_type-2_dom"/>
</dbReference>
<dbReference type="Pfam" id="PF00359">
    <property type="entry name" value="PTS_EIIA_2"/>
    <property type="match status" value="1"/>
</dbReference>
<dbReference type="Gene3D" id="3.40.930.10">
    <property type="entry name" value="Mannitol-specific EII, Chain A"/>
    <property type="match status" value="1"/>
</dbReference>
<evidence type="ECO:0000313" key="3">
    <source>
        <dbReference type="Proteomes" id="UP000013897"/>
    </source>
</evidence>
<evidence type="ECO:0000313" key="2">
    <source>
        <dbReference type="EMBL" id="EOM21847.1"/>
    </source>
</evidence>
<comment type="caution">
    <text evidence="2">The sequence shown here is derived from an EMBL/GenBank/DDBJ whole genome shotgun (WGS) entry which is preliminary data.</text>
</comment>